<reference evidence="4" key="1">
    <citation type="submission" date="2017-06" db="EMBL/GenBank/DDBJ databases">
        <authorList>
            <person name="Varghese N."/>
            <person name="Submissions S."/>
        </authorList>
    </citation>
    <scope>NUCLEOTIDE SEQUENCE [LARGE SCALE GENOMIC DNA]</scope>
    <source>
        <strain evidence="4">5C</strain>
    </source>
</reference>
<name>A0A239GMM6_9BACT</name>
<dbReference type="Gene3D" id="3.40.50.2300">
    <property type="match status" value="1"/>
</dbReference>
<evidence type="ECO:0000256" key="1">
    <source>
        <dbReference type="PROSITE-ProRule" id="PRU00169"/>
    </source>
</evidence>
<dbReference type="Proteomes" id="UP000198480">
    <property type="component" value="Unassembled WGS sequence"/>
</dbReference>
<feature type="modified residue" description="4-aspartylphosphate" evidence="1">
    <location>
        <position position="75"/>
    </location>
</feature>
<protein>
    <submittedName>
        <fullName evidence="3">CheY chemotaxis protein or a CheY-like REC (Receiver) domain</fullName>
    </submittedName>
</protein>
<dbReference type="AlphaFoldDB" id="A0A239GMM6"/>
<evidence type="ECO:0000313" key="3">
    <source>
        <dbReference type="EMBL" id="SNS70018.1"/>
    </source>
</evidence>
<evidence type="ECO:0000313" key="4">
    <source>
        <dbReference type="Proteomes" id="UP000198480"/>
    </source>
</evidence>
<proteinExistence type="predicted"/>
<dbReference type="Pfam" id="PF00072">
    <property type="entry name" value="Response_reg"/>
    <property type="match status" value="1"/>
</dbReference>
<keyword evidence="1" id="KW-0597">Phosphoprotein</keyword>
<dbReference type="SMART" id="SM00448">
    <property type="entry name" value="REC"/>
    <property type="match status" value="1"/>
</dbReference>
<evidence type="ECO:0000259" key="2">
    <source>
        <dbReference type="PROSITE" id="PS50110"/>
    </source>
</evidence>
<dbReference type="CDD" id="cd17557">
    <property type="entry name" value="REC_Rcp-like"/>
    <property type="match status" value="1"/>
</dbReference>
<feature type="domain" description="Response regulatory" evidence="2">
    <location>
        <begin position="17"/>
        <end position="142"/>
    </location>
</feature>
<dbReference type="PANTHER" id="PTHR44520">
    <property type="entry name" value="RESPONSE REGULATOR RCP1-RELATED"/>
    <property type="match status" value="1"/>
</dbReference>
<organism evidence="3 4">
    <name type="scientific">Belliella buryatensis</name>
    <dbReference type="NCBI Taxonomy" id="1500549"/>
    <lineage>
        <taxon>Bacteria</taxon>
        <taxon>Pseudomonadati</taxon>
        <taxon>Bacteroidota</taxon>
        <taxon>Cytophagia</taxon>
        <taxon>Cytophagales</taxon>
        <taxon>Cyclobacteriaceae</taxon>
        <taxon>Belliella</taxon>
    </lineage>
</organism>
<sequence>MGKSPRKAINKSMKNVHILLVEDNDGDILLTLEALEEAKMKNSISVVKDGEKAIQYVEKFGEYKDVISPDLIILDVNLPKLNGHEVLQYFKKSEKHRHIPIIMLTTSSSPRDINESYKNHVNCYITKPIEVDDFIKAVVSIENFWLSIVTLPSKTN</sequence>
<dbReference type="PROSITE" id="PS50110">
    <property type="entry name" value="RESPONSE_REGULATORY"/>
    <property type="match status" value="1"/>
</dbReference>
<gene>
    <name evidence="3" type="ORF">SAMN06295967_11730</name>
</gene>
<dbReference type="SUPFAM" id="SSF52172">
    <property type="entry name" value="CheY-like"/>
    <property type="match status" value="1"/>
</dbReference>
<dbReference type="PANTHER" id="PTHR44520:SF2">
    <property type="entry name" value="RESPONSE REGULATOR RCP1"/>
    <property type="match status" value="1"/>
</dbReference>
<dbReference type="GO" id="GO:0000160">
    <property type="term" value="P:phosphorelay signal transduction system"/>
    <property type="evidence" value="ECO:0007669"/>
    <property type="project" value="InterPro"/>
</dbReference>
<dbReference type="InterPro" id="IPR001789">
    <property type="entry name" value="Sig_transdc_resp-reg_receiver"/>
</dbReference>
<dbReference type="InterPro" id="IPR052893">
    <property type="entry name" value="TCS_response_regulator"/>
</dbReference>
<accession>A0A239GMM6</accession>
<dbReference type="InterPro" id="IPR011006">
    <property type="entry name" value="CheY-like_superfamily"/>
</dbReference>
<keyword evidence="4" id="KW-1185">Reference proteome</keyword>
<dbReference type="EMBL" id="FZOK01000017">
    <property type="protein sequence ID" value="SNS70018.1"/>
    <property type="molecule type" value="Genomic_DNA"/>
</dbReference>